<evidence type="ECO:0000313" key="2">
    <source>
        <dbReference type="EMBL" id="PTR21011.1"/>
    </source>
</evidence>
<proteinExistence type="predicted"/>
<evidence type="ECO:0000256" key="1">
    <source>
        <dbReference type="SAM" id="MobiDB-lite"/>
    </source>
</evidence>
<name>A0A2T5KF30_9RHOB</name>
<organism evidence="2 3">
    <name type="scientific">Cereibacter azotoformans</name>
    <dbReference type="NCBI Taxonomy" id="43057"/>
    <lineage>
        <taxon>Bacteria</taxon>
        <taxon>Pseudomonadati</taxon>
        <taxon>Pseudomonadota</taxon>
        <taxon>Alphaproteobacteria</taxon>
        <taxon>Rhodobacterales</taxon>
        <taxon>Paracoccaceae</taxon>
        <taxon>Cereibacter</taxon>
    </lineage>
</organism>
<sequence>MTAALLPRWLRVRAFLRGGSDEVGLPVEGPPDERGDPQGGDGLMALAGIGGAIGGDLLGSGRTTRAAGRIADGTDAGGPAQRIPGPGLGDPRRTDRAGDPQAREGQLPLRVSGTAGRRRRPLGPSSRKLAPTSSRRGRSKLSGSSPRNAAARSALSSQPAGPAGVLKGLLSHRGQPRSRAVELPCGAGSGRARPGTETVTPSRGCEGVTRVGQKKSEATPLRGRACRTASINPRR</sequence>
<feature type="compositionally biased region" description="Basic and acidic residues" evidence="1">
    <location>
        <begin position="90"/>
        <end position="102"/>
    </location>
</feature>
<protein>
    <submittedName>
        <fullName evidence="2">Uncharacterized protein</fullName>
    </submittedName>
</protein>
<evidence type="ECO:0000313" key="3">
    <source>
        <dbReference type="Proteomes" id="UP000244060"/>
    </source>
</evidence>
<reference evidence="2 3" key="1">
    <citation type="submission" date="2018-04" db="EMBL/GenBank/DDBJ databases">
        <title>Genomic Encyclopedia of Type Strains, Phase III (KMG-III): the genomes of soil and plant-associated and newly described type strains.</title>
        <authorList>
            <person name="Whitman W."/>
        </authorList>
    </citation>
    <scope>NUCLEOTIDE SEQUENCE [LARGE SCALE GENOMIC DNA]</scope>
    <source>
        <strain evidence="2 3">KA25</strain>
    </source>
</reference>
<feature type="compositionally biased region" description="Gly residues" evidence="1">
    <location>
        <begin position="37"/>
        <end position="58"/>
    </location>
</feature>
<keyword evidence="3" id="KW-1185">Reference proteome</keyword>
<feature type="region of interest" description="Disordered" evidence="1">
    <location>
        <begin position="20"/>
        <end position="235"/>
    </location>
</feature>
<dbReference type="AlphaFoldDB" id="A0A2T5KF30"/>
<dbReference type="Proteomes" id="UP000244060">
    <property type="component" value="Unassembled WGS sequence"/>
</dbReference>
<gene>
    <name evidence="2" type="ORF">C8J28_101335</name>
</gene>
<accession>A0A2T5KF30</accession>
<dbReference type="EMBL" id="QAOT01000001">
    <property type="protein sequence ID" value="PTR21011.1"/>
    <property type="molecule type" value="Genomic_DNA"/>
</dbReference>
<comment type="caution">
    <text evidence="2">The sequence shown here is derived from an EMBL/GenBank/DDBJ whole genome shotgun (WGS) entry which is preliminary data.</text>
</comment>